<accession>H2XZ58</accession>
<reference evidence="2" key="1">
    <citation type="journal article" date="2002" name="Science">
        <title>The draft genome of Ciona intestinalis: insights into chordate and vertebrate origins.</title>
        <authorList>
            <person name="Dehal P."/>
            <person name="Satou Y."/>
            <person name="Campbell R.K."/>
            <person name="Chapman J."/>
            <person name="Degnan B."/>
            <person name="De Tomaso A."/>
            <person name="Davidson B."/>
            <person name="Di Gregorio A."/>
            <person name="Gelpke M."/>
            <person name="Goodstein D.M."/>
            <person name="Harafuji N."/>
            <person name="Hastings K.E."/>
            <person name="Ho I."/>
            <person name="Hotta K."/>
            <person name="Huang W."/>
            <person name="Kawashima T."/>
            <person name="Lemaire P."/>
            <person name="Martinez D."/>
            <person name="Meinertzhagen I.A."/>
            <person name="Necula S."/>
            <person name="Nonaka M."/>
            <person name="Putnam N."/>
            <person name="Rash S."/>
            <person name="Saiga H."/>
            <person name="Satake M."/>
            <person name="Terry A."/>
            <person name="Yamada L."/>
            <person name="Wang H.G."/>
            <person name="Awazu S."/>
            <person name="Azumi K."/>
            <person name="Boore J."/>
            <person name="Branno M."/>
            <person name="Chin-Bow S."/>
            <person name="DeSantis R."/>
            <person name="Doyle S."/>
            <person name="Francino P."/>
            <person name="Keys D.N."/>
            <person name="Haga S."/>
            <person name="Hayashi H."/>
            <person name="Hino K."/>
            <person name="Imai K.S."/>
            <person name="Inaba K."/>
            <person name="Kano S."/>
            <person name="Kobayashi K."/>
            <person name="Kobayashi M."/>
            <person name="Lee B.I."/>
            <person name="Makabe K.W."/>
            <person name="Manohar C."/>
            <person name="Matassi G."/>
            <person name="Medina M."/>
            <person name="Mochizuki Y."/>
            <person name="Mount S."/>
            <person name="Morishita T."/>
            <person name="Miura S."/>
            <person name="Nakayama A."/>
            <person name="Nishizaka S."/>
            <person name="Nomoto H."/>
            <person name="Ohta F."/>
            <person name="Oishi K."/>
            <person name="Rigoutsos I."/>
            <person name="Sano M."/>
            <person name="Sasaki A."/>
            <person name="Sasakura Y."/>
            <person name="Shoguchi E."/>
            <person name="Shin-i T."/>
            <person name="Spagnuolo A."/>
            <person name="Stainier D."/>
            <person name="Suzuki M.M."/>
            <person name="Tassy O."/>
            <person name="Takatori N."/>
            <person name="Tokuoka M."/>
            <person name="Yagi K."/>
            <person name="Yoshizaki F."/>
            <person name="Wada S."/>
            <person name="Zhang C."/>
            <person name="Hyatt P.D."/>
            <person name="Larimer F."/>
            <person name="Detter C."/>
            <person name="Doggett N."/>
            <person name="Glavina T."/>
            <person name="Hawkins T."/>
            <person name="Richardson P."/>
            <person name="Lucas S."/>
            <person name="Kohara Y."/>
            <person name="Levine M."/>
            <person name="Satoh N."/>
            <person name="Rokhsar D.S."/>
        </authorList>
    </citation>
    <scope>NUCLEOTIDE SEQUENCE [LARGE SCALE GENOMIC DNA]</scope>
</reference>
<dbReference type="Proteomes" id="UP000008144">
    <property type="component" value="Unassembled WGS sequence"/>
</dbReference>
<dbReference type="AlphaFoldDB" id="H2XZ58"/>
<evidence type="ECO:0000313" key="2">
    <source>
        <dbReference type="Proteomes" id="UP000008144"/>
    </source>
</evidence>
<dbReference type="Ensembl" id="ENSCINT00000030568.1">
    <property type="protein sequence ID" value="ENSCINP00000034942.1"/>
    <property type="gene ID" value="ENSCING00000025008.1"/>
</dbReference>
<dbReference type="InParanoid" id="H2XZ58"/>
<dbReference type="HOGENOM" id="CLU_2830478_0_0_1"/>
<evidence type="ECO:0000313" key="1">
    <source>
        <dbReference type="Ensembl" id="ENSCINP00000034942.1"/>
    </source>
</evidence>
<protein>
    <submittedName>
        <fullName evidence="1">Uncharacterized protein</fullName>
    </submittedName>
</protein>
<name>H2XZ58_CIOIN</name>
<keyword evidence="2" id="KW-1185">Reference proteome</keyword>
<proteinExistence type="predicted"/>
<organism evidence="1 2">
    <name type="scientific">Ciona intestinalis</name>
    <name type="common">Transparent sea squirt</name>
    <name type="synonym">Ascidia intestinalis</name>
    <dbReference type="NCBI Taxonomy" id="7719"/>
    <lineage>
        <taxon>Eukaryota</taxon>
        <taxon>Metazoa</taxon>
        <taxon>Chordata</taxon>
        <taxon>Tunicata</taxon>
        <taxon>Ascidiacea</taxon>
        <taxon>Phlebobranchia</taxon>
        <taxon>Cionidae</taxon>
        <taxon>Ciona</taxon>
    </lineage>
</organism>
<sequence>MTGVESLLCIEELVERLQQIVLFRHVRGEHSSLWCLHFHRSQQLYMEYLMAHHDHLVALYTSTFHT</sequence>
<reference evidence="1" key="2">
    <citation type="submission" date="2025-08" db="UniProtKB">
        <authorList>
            <consortium name="Ensembl"/>
        </authorList>
    </citation>
    <scope>IDENTIFICATION</scope>
</reference>
<reference evidence="1" key="3">
    <citation type="submission" date="2025-09" db="UniProtKB">
        <authorList>
            <consortium name="Ensembl"/>
        </authorList>
    </citation>
    <scope>IDENTIFICATION</scope>
</reference>